<dbReference type="RefSeq" id="WP_089683602.1">
    <property type="nucleotide sequence ID" value="NZ_FNFO01000006.1"/>
</dbReference>
<keyword evidence="2" id="KW-1185">Reference proteome</keyword>
<evidence type="ECO:0000313" key="2">
    <source>
        <dbReference type="Proteomes" id="UP000198510"/>
    </source>
</evidence>
<evidence type="ECO:0000313" key="1">
    <source>
        <dbReference type="EMBL" id="SDL43278.1"/>
    </source>
</evidence>
<dbReference type="AlphaFoldDB" id="A0A1G9K0H4"/>
<gene>
    <name evidence="1" type="ORF">SAMN05421823_10611</name>
</gene>
<dbReference type="EMBL" id="FNFO01000006">
    <property type="protein sequence ID" value="SDL43278.1"/>
    <property type="molecule type" value="Genomic_DNA"/>
</dbReference>
<dbReference type="OrthoDB" id="2354360at2"/>
<name>A0A1G9K0H4_9BACT</name>
<sequence>MADKEVLIQTFVRRFVRKERRERSLFELMHPKKRSEFINRLNHGWEDVLEMKYLTQLSPEIESPEAVLSALRVKPENRCYVISSYRDYDDQFLPWEAALQRTYARGLATLLIDPSVDLLFLDTEQVQGAPPRFIGRVRV</sequence>
<proteinExistence type="predicted"/>
<dbReference type="Proteomes" id="UP000198510">
    <property type="component" value="Unassembled WGS sequence"/>
</dbReference>
<organism evidence="1 2">
    <name type="scientific">Catalinimonas alkaloidigena</name>
    <dbReference type="NCBI Taxonomy" id="1075417"/>
    <lineage>
        <taxon>Bacteria</taxon>
        <taxon>Pseudomonadati</taxon>
        <taxon>Bacteroidota</taxon>
        <taxon>Cytophagia</taxon>
        <taxon>Cytophagales</taxon>
        <taxon>Catalimonadaceae</taxon>
        <taxon>Catalinimonas</taxon>
    </lineage>
</organism>
<accession>A0A1G9K0H4</accession>
<protein>
    <submittedName>
        <fullName evidence="1">Uncharacterized protein</fullName>
    </submittedName>
</protein>
<reference evidence="1 2" key="1">
    <citation type="submission" date="2016-10" db="EMBL/GenBank/DDBJ databases">
        <authorList>
            <person name="de Groot N.N."/>
        </authorList>
    </citation>
    <scope>NUCLEOTIDE SEQUENCE [LARGE SCALE GENOMIC DNA]</scope>
    <source>
        <strain evidence="1 2">DSM 25186</strain>
    </source>
</reference>